<dbReference type="SUPFAM" id="SSF56219">
    <property type="entry name" value="DNase I-like"/>
    <property type="match status" value="1"/>
</dbReference>
<reference evidence="3" key="1">
    <citation type="journal article" date="2020" name="Fungal Divers.">
        <title>Resolving the Mortierellaceae phylogeny through synthesis of multi-gene phylogenetics and phylogenomics.</title>
        <authorList>
            <person name="Vandepol N."/>
            <person name="Liber J."/>
            <person name="Desiro A."/>
            <person name="Na H."/>
            <person name="Kennedy M."/>
            <person name="Barry K."/>
            <person name="Grigoriev I.V."/>
            <person name="Miller A.N."/>
            <person name="O'Donnell K."/>
            <person name="Stajich J.E."/>
            <person name="Bonito G."/>
        </authorList>
    </citation>
    <scope>NUCLEOTIDE SEQUENCE</scope>
    <source>
        <strain evidence="3">CK1249</strain>
    </source>
</reference>
<dbReference type="EMBL" id="JAAAHY010002541">
    <property type="protein sequence ID" value="KAF9944270.1"/>
    <property type="molecule type" value="Genomic_DNA"/>
</dbReference>
<organism evidence="3 4">
    <name type="scientific">Mortierella alpina</name>
    <name type="common">Oleaginous fungus</name>
    <name type="synonym">Mortierella renispora</name>
    <dbReference type="NCBI Taxonomy" id="64518"/>
    <lineage>
        <taxon>Eukaryota</taxon>
        <taxon>Fungi</taxon>
        <taxon>Fungi incertae sedis</taxon>
        <taxon>Mucoromycota</taxon>
        <taxon>Mortierellomycotina</taxon>
        <taxon>Mortierellomycetes</taxon>
        <taxon>Mortierellales</taxon>
        <taxon>Mortierellaceae</taxon>
        <taxon>Mortierella</taxon>
    </lineage>
</organism>
<dbReference type="PANTHER" id="PTHR12121:SF98">
    <property type="entry name" value="ENDONUCLEASE_EXONUCLEASE_PHOSPHATASE DOMAIN-CONTAINING PROTEIN"/>
    <property type="match status" value="1"/>
</dbReference>
<dbReference type="InterPro" id="IPR005135">
    <property type="entry name" value="Endo/exonuclease/phosphatase"/>
</dbReference>
<evidence type="ECO:0000313" key="3">
    <source>
        <dbReference type="EMBL" id="KAF9944270.1"/>
    </source>
</evidence>
<dbReference type="OrthoDB" id="428734at2759"/>
<evidence type="ECO:0000256" key="1">
    <source>
        <dbReference type="SAM" id="MobiDB-lite"/>
    </source>
</evidence>
<evidence type="ECO:0000259" key="2">
    <source>
        <dbReference type="Pfam" id="PF03372"/>
    </source>
</evidence>
<dbReference type="PANTHER" id="PTHR12121">
    <property type="entry name" value="CARBON CATABOLITE REPRESSOR PROTEIN 4"/>
    <property type="match status" value="1"/>
</dbReference>
<gene>
    <name evidence="3" type="primary">ANGEL2_5</name>
    <name evidence="3" type="ORF">BGZ70_004851</name>
</gene>
<feature type="region of interest" description="Disordered" evidence="1">
    <location>
        <begin position="395"/>
        <end position="431"/>
    </location>
</feature>
<name>A0A9P6LV66_MORAP</name>
<keyword evidence="4" id="KW-1185">Reference proteome</keyword>
<sequence>FLSVVSYNLLSNTLAQTDPKFRSAGVDRNLLDWTERRTRLLDEIASYNADVVCFQELDQDDYDSDFGTRMVALGYDGKAFRRRNPEYQHGFGIFYKTHRATFVFDIPIPFPQGVVEGVDVPGVMLVLDVKVGRNLQRVCVATTHVPCSDNQGGLKRVGQIMALLSAAANLLKKNHQMVFIMTGDFNVFRCDRLIKYITTGSLDLALVKTPQLKPEPSTLREFKAQTQALRDVLSPSSSVSRADQPAVRMPDEVKTPSEAEEYHDFIKSGMDLAKKNTWVSHPIHTASVYSLSTLVDFIFHGSVIGGRKLEVVARLELHKSLLQLKTGLPAGHLGSDHFAIGAKFRIADRVVGLGWSGTLDYISLEGDNEVVVQKEDYEDDGEVDITGMVRYFLPSRVEDPGQDAAKDQGKGQGDDQGEDQGADPSLVETEH</sequence>
<comment type="caution">
    <text evidence="3">The sequence shown here is derived from an EMBL/GenBank/DDBJ whole genome shotgun (WGS) entry which is preliminary data.</text>
</comment>
<dbReference type="GO" id="GO:0000175">
    <property type="term" value="F:3'-5'-RNA exonuclease activity"/>
    <property type="evidence" value="ECO:0007669"/>
    <property type="project" value="TreeGrafter"/>
</dbReference>
<accession>A0A9P6LV66</accession>
<feature type="domain" description="Endonuclease/exonuclease/phosphatase" evidence="2">
    <location>
        <begin position="6"/>
        <end position="216"/>
    </location>
</feature>
<dbReference type="Proteomes" id="UP000738359">
    <property type="component" value="Unassembled WGS sequence"/>
</dbReference>
<dbReference type="AlphaFoldDB" id="A0A9P6LV66"/>
<evidence type="ECO:0000313" key="4">
    <source>
        <dbReference type="Proteomes" id="UP000738359"/>
    </source>
</evidence>
<dbReference type="InterPro" id="IPR050410">
    <property type="entry name" value="CCR4/nocturin_mRNA_transcr"/>
</dbReference>
<protein>
    <submittedName>
        <fullName evidence="3">Protein angel 2</fullName>
    </submittedName>
</protein>
<dbReference type="InterPro" id="IPR036691">
    <property type="entry name" value="Endo/exonu/phosph_ase_sf"/>
</dbReference>
<feature type="compositionally biased region" description="Basic and acidic residues" evidence="1">
    <location>
        <begin position="396"/>
        <end position="413"/>
    </location>
</feature>
<dbReference type="Gene3D" id="3.60.10.10">
    <property type="entry name" value="Endonuclease/exonuclease/phosphatase"/>
    <property type="match status" value="1"/>
</dbReference>
<dbReference type="Pfam" id="PF03372">
    <property type="entry name" value="Exo_endo_phos"/>
    <property type="match status" value="1"/>
</dbReference>
<feature type="non-terminal residue" evidence="3">
    <location>
        <position position="431"/>
    </location>
</feature>
<proteinExistence type="predicted"/>